<accession>A0A8S0Y0W7</accession>
<evidence type="ECO:0000256" key="1">
    <source>
        <dbReference type="SAM" id="MobiDB-lite"/>
    </source>
</evidence>
<name>A0A8S0Y0W7_CYCAE</name>
<organism evidence="2 3">
    <name type="scientific">Cyclocybe aegerita</name>
    <name type="common">Black poplar mushroom</name>
    <name type="synonym">Agrocybe aegerita</name>
    <dbReference type="NCBI Taxonomy" id="1973307"/>
    <lineage>
        <taxon>Eukaryota</taxon>
        <taxon>Fungi</taxon>
        <taxon>Dikarya</taxon>
        <taxon>Basidiomycota</taxon>
        <taxon>Agaricomycotina</taxon>
        <taxon>Agaricomycetes</taxon>
        <taxon>Agaricomycetidae</taxon>
        <taxon>Agaricales</taxon>
        <taxon>Agaricineae</taxon>
        <taxon>Bolbitiaceae</taxon>
        <taxon>Cyclocybe</taxon>
    </lineage>
</organism>
<feature type="region of interest" description="Disordered" evidence="1">
    <location>
        <begin position="87"/>
        <end position="109"/>
    </location>
</feature>
<dbReference type="Proteomes" id="UP000467700">
    <property type="component" value="Unassembled WGS sequence"/>
</dbReference>
<keyword evidence="3" id="KW-1185">Reference proteome</keyword>
<evidence type="ECO:0000313" key="2">
    <source>
        <dbReference type="EMBL" id="CAA7271352.1"/>
    </source>
</evidence>
<sequence>MTHASSAPCLEGDESLRFNDSEAPSLACSFLCPSHAPFISPPPPPPTLANTQAPPAASRTVMSVVDSSEDIRCPDLILSWGVFRPSTPSRRTRDTGLNRAPARAMPVRRRRGEATALETFARRGRMEAVGIPPRNFVSL</sequence>
<comment type="caution">
    <text evidence="2">The sequence shown here is derived from an EMBL/GenBank/DDBJ whole genome shotgun (WGS) entry which is preliminary data.</text>
</comment>
<proteinExistence type="predicted"/>
<reference evidence="2 3" key="1">
    <citation type="submission" date="2020-01" db="EMBL/GenBank/DDBJ databases">
        <authorList>
            <person name="Gupta K D."/>
        </authorList>
    </citation>
    <scope>NUCLEOTIDE SEQUENCE [LARGE SCALE GENOMIC DNA]</scope>
</reference>
<dbReference type="AlphaFoldDB" id="A0A8S0Y0W7"/>
<evidence type="ECO:0000313" key="3">
    <source>
        <dbReference type="Proteomes" id="UP000467700"/>
    </source>
</evidence>
<gene>
    <name evidence="2" type="ORF">AAE3_LOCUS13584</name>
</gene>
<protein>
    <submittedName>
        <fullName evidence="2">Uncharacterized protein</fullName>
    </submittedName>
</protein>
<dbReference type="EMBL" id="CACVBS010000106">
    <property type="protein sequence ID" value="CAA7271352.1"/>
    <property type="molecule type" value="Genomic_DNA"/>
</dbReference>